<organism evidence="1">
    <name type="scientific">viral metagenome</name>
    <dbReference type="NCBI Taxonomy" id="1070528"/>
    <lineage>
        <taxon>unclassified sequences</taxon>
        <taxon>metagenomes</taxon>
        <taxon>organismal metagenomes</taxon>
    </lineage>
</organism>
<gene>
    <name evidence="1" type="ORF">MM415B08046_0004</name>
</gene>
<protein>
    <submittedName>
        <fullName evidence="1">Uncharacterized protein</fullName>
    </submittedName>
</protein>
<reference evidence="1" key="1">
    <citation type="submission" date="2020-03" db="EMBL/GenBank/DDBJ databases">
        <title>The deep terrestrial virosphere.</title>
        <authorList>
            <person name="Holmfeldt K."/>
            <person name="Nilsson E."/>
            <person name="Simone D."/>
            <person name="Lopez-Fernandez M."/>
            <person name="Wu X."/>
            <person name="de Brujin I."/>
            <person name="Lundin D."/>
            <person name="Andersson A."/>
            <person name="Bertilsson S."/>
            <person name="Dopson M."/>
        </authorList>
    </citation>
    <scope>NUCLEOTIDE SEQUENCE</scope>
    <source>
        <strain evidence="1">MM415B08046</strain>
    </source>
</reference>
<name>A0A6M3LQW0_9ZZZZ</name>
<sequence>MRSVLVPLWRDSKTIRFLLVSKDRQPPQAVKLSWLAKLQGWIGGLWR</sequence>
<dbReference type="AlphaFoldDB" id="A0A6M3LQW0"/>
<dbReference type="EMBL" id="MT143411">
    <property type="protein sequence ID" value="QJA96549.1"/>
    <property type="molecule type" value="Genomic_DNA"/>
</dbReference>
<accession>A0A6M3LQW0</accession>
<proteinExistence type="predicted"/>
<evidence type="ECO:0000313" key="1">
    <source>
        <dbReference type="EMBL" id="QJA96549.1"/>
    </source>
</evidence>